<evidence type="ECO:0000256" key="1">
    <source>
        <dbReference type="ARBA" id="ARBA00009817"/>
    </source>
</evidence>
<dbReference type="InterPro" id="IPR011256">
    <property type="entry name" value="Reg_factor_effector_dom_sf"/>
</dbReference>
<feature type="signal peptide" evidence="2">
    <location>
        <begin position="1"/>
        <end position="19"/>
    </location>
</feature>
<dbReference type="PANTHER" id="PTHR11220:SF1">
    <property type="entry name" value="HEME-BINDING PROTEIN 2"/>
    <property type="match status" value="1"/>
</dbReference>
<dbReference type="OrthoDB" id="6424451at2759"/>
<organism evidence="3">
    <name type="scientific">Octopus bimaculoides</name>
    <name type="common">California two-spotted octopus</name>
    <dbReference type="NCBI Taxonomy" id="37653"/>
    <lineage>
        <taxon>Eukaryota</taxon>
        <taxon>Metazoa</taxon>
        <taxon>Spiralia</taxon>
        <taxon>Lophotrochozoa</taxon>
        <taxon>Mollusca</taxon>
        <taxon>Cephalopoda</taxon>
        <taxon>Coleoidea</taxon>
        <taxon>Octopodiformes</taxon>
        <taxon>Octopoda</taxon>
        <taxon>Incirrata</taxon>
        <taxon>Octopodidae</taxon>
        <taxon>Octopus</taxon>
    </lineage>
</organism>
<evidence type="ECO:0000313" key="3">
    <source>
        <dbReference type="EMBL" id="KOF77608.1"/>
    </source>
</evidence>
<dbReference type="STRING" id="37653.A0A0L8GKZ0"/>
<dbReference type="PANTHER" id="PTHR11220">
    <property type="entry name" value="HEME-BINDING PROTEIN-RELATED"/>
    <property type="match status" value="1"/>
</dbReference>
<gene>
    <name evidence="3" type="ORF">OCBIM_22031901mg</name>
</gene>
<comment type="similarity">
    <text evidence="1">Belongs to the HEBP family.</text>
</comment>
<dbReference type="InterPro" id="IPR006917">
    <property type="entry name" value="SOUL_heme-bd"/>
</dbReference>
<evidence type="ECO:0000256" key="2">
    <source>
        <dbReference type="SAM" id="SignalP"/>
    </source>
</evidence>
<proteinExistence type="inferred from homology"/>
<accession>A0A0L8GKZ0</accession>
<reference evidence="3" key="1">
    <citation type="submission" date="2015-07" db="EMBL/GenBank/DDBJ databases">
        <title>MeaNS - Measles Nucleotide Surveillance Program.</title>
        <authorList>
            <person name="Tran T."/>
            <person name="Druce J."/>
        </authorList>
    </citation>
    <scope>NUCLEOTIDE SEQUENCE</scope>
    <source>
        <strain evidence="3">UCB-OBI-ISO-001</strain>
        <tissue evidence="3">Gonad</tissue>
    </source>
</reference>
<dbReference type="AlphaFoldDB" id="A0A0L8GKZ0"/>
<sequence>MKILSICFILSLALILGVCDNTSLPVKSIPAGVYITTTLDNLDIFTALEKIKNFCAGGNSLQNHFHCKGLIVQGERRNPAIGGLKWKYVFSMPLDFVNLTNLPLPNDRSLKLDFHLGTPKSISEKCFSKPIPVGQVYQKLIEVYNQTQNTLQKNWFYMTGFKNLETSPTFSKLWFDKSPYFTRRKPAPDDSNILSLCSGNSGYNCPNTTYCFKDNIETRKMSMYIVTGEAKDYAEQNCSYNTAVMDQYMNNHRYFRGRNSLNLTMSRTIPVMTKITKQPAQSTCPQKYQMQFYVHKEPPPCPTNSNVLLELLTDMEVYVKAFYGYANNAMDFLYQHFSQELTSKQRSYVTDQYYLSVFRGHGPAFGRRIEIWILKNPLACSRQCN</sequence>
<protein>
    <submittedName>
        <fullName evidence="3">Uncharacterized protein</fullName>
    </submittedName>
</protein>
<dbReference type="Pfam" id="PF04832">
    <property type="entry name" value="SOUL"/>
    <property type="match status" value="1"/>
</dbReference>
<dbReference type="EMBL" id="KQ421375">
    <property type="protein sequence ID" value="KOF77608.1"/>
    <property type="molecule type" value="Genomic_DNA"/>
</dbReference>
<dbReference type="Gene3D" id="3.20.80.10">
    <property type="entry name" value="Regulatory factor, effector binding domain"/>
    <property type="match status" value="1"/>
</dbReference>
<dbReference type="SUPFAM" id="SSF55136">
    <property type="entry name" value="Probable bacterial effector-binding domain"/>
    <property type="match status" value="1"/>
</dbReference>
<keyword evidence="2" id="KW-0732">Signal</keyword>
<name>A0A0L8GKZ0_OCTBM</name>
<feature type="chain" id="PRO_5005583066" evidence="2">
    <location>
        <begin position="20"/>
        <end position="385"/>
    </location>
</feature>